<accession>A0A0F5LCK6</accession>
<comment type="caution">
    <text evidence="2">The sequence shown here is derived from an EMBL/GenBank/DDBJ whole genome shotgun (WGS) entry which is preliminary data.</text>
</comment>
<dbReference type="SUPFAM" id="SSF48498">
    <property type="entry name" value="Tetracyclin repressor-like, C-terminal domain"/>
    <property type="match status" value="1"/>
</dbReference>
<dbReference type="Gene3D" id="1.10.357.10">
    <property type="entry name" value="Tetracycline Repressor, domain 2"/>
    <property type="match status" value="1"/>
</dbReference>
<dbReference type="InterPro" id="IPR036271">
    <property type="entry name" value="Tet_transcr_reg_TetR-rel_C_sf"/>
</dbReference>
<dbReference type="EMBL" id="LAJG01000014">
    <property type="protein sequence ID" value="KKB80101.1"/>
    <property type="molecule type" value="Genomic_DNA"/>
</dbReference>
<dbReference type="OrthoDB" id="5292901at2"/>
<evidence type="ECO:0000256" key="1">
    <source>
        <dbReference type="SAM" id="MobiDB-lite"/>
    </source>
</evidence>
<feature type="region of interest" description="Disordered" evidence="1">
    <location>
        <begin position="1"/>
        <end position="20"/>
    </location>
</feature>
<dbReference type="RefSeq" id="WP_046142165.1">
    <property type="nucleotide sequence ID" value="NZ_LAJG01000014.1"/>
</dbReference>
<evidence type="ECO:0000313" key="2">
    <source>
        <dbReference type="EMBL" id="KKB80101.1"/>
    </source>
</evidence>
<proteinExistence type="predicted"/>
<keyword evidence="3" id="KW-1185">Reference proteome</keyword>
<dbReference type="Proteomes" id="UP000033514">
    <property type="component" value="Unassembled WGS sequence"/>
</dbReference>
<protein>
    <submittedName>
        <fullName evidence="2">Uncharacterized protein</fullName>
    </submittedName>
</protein>
<sequence>MDEIRSFSNHDPELAGVRDHVASEHAEAASSFAAMQATGAVRKLPFSVAHALMLGPAYDYLHYASPPEASEAERIASLFADAAWSSVAPDYAS</sequence>
<reference evidence="2 3" key="1">
    <citation type="submission" date="2015-03" db="EMBL/GenBank/DDBJ databases">
        <authorList>
            <person name="Hassan Y.I."/>
            <person name="Lepp D."/>
            <person name="Zhou T."/>
        </authorList>
    </citation>
    <scope>NUCLEOTIDE SEQUENCE [LARGE SCALE GENOMIC DNA]</scope>
    <source>
        <strain evidence="2 3">GH2-10</strain>
    </source>
</reference>
<organism evidence="2 3">
    <name type="scientific">Devosia soli</name>
    <dbReference type="NCBI Taxonomy" id="361041"/>
    <lineage>
        <taxon>Bacteria</taxon>
        <taxon>Pseudomonadati</taxon>
        <taxon>Pseudomonadota</taxon>
        <taxon>Alphaproteobacteria</taxon>
        <taxon>Hyphomicrobiales</taxon>
        <taxon>Devosiaceae</taxon>
        <taxon>Devosia</taxon>
    </lineage>
</organism>
<name>A0A0F5LCK6_9HYPH</name>
<gene>
    <name evidence="2" type="ORF">VW35_06590</name>
</gene>
<dbReference type="AlphaFoldDB" id="A0A0F5LCK6"/>
<dbReference type="STRING" id="361041.VW35_06590"/>
<evidence type="ECO:0000313" key="3">
    <source>
        <dbReference type="Proteomes" id="UP000033514"/>
    </source>
</evidence>
<dbReference type="PATRIC" id="fig|361041.3.peg.641"/>